<reference evidence="8 9" key="1">
    <citation type="submission" date="2024-05" db="EMBL/GenBank/DDBJ databases">
        <title>De novo assembly of an allotetraploid wild potato.</title>
        <authorList>
            <person name="Hosaka A.J."/>
        </authorList>
    </citation>
    <scope>NUCLEOTIDE SEQUENCE [LARGE SCALE GENOMIC DNA]</scope>
    <source>
        <tissue evidence="8">Young leaves</tissue>
    </source>
</reference>
<dbReference type="InterPro" id="IPR003653">
    <property type="entry name" value="Peptidase_C48_C"/>
</dbReference>
<keyword evidence="3" id="KW-0833">Ubl conjugation pathway</keyword>
<sequence>MILGQKQQNSKLQFPEQPGKPLKPFHLANNSLRSPATTLAPSHSSFFLPLGEFITLTQIQHHFFLFLLNSLFVIWNFSRFSFFCLFQFKYVTSIYACIDDSLRLSISRKARQISTSMGALTCSSRKRGDDFFTSNYKTPLSVSSNVDHISKKPRLSPSMNQIQGDPLSRKSIAARIFKYPSNITPIKREIHAPCRRLRSGSNLNSNKMGNFLTQQYDRAKRSAFETLRYVKKDKEVINIDDDEICEEGVSEDSSVKELGTGVDAKRGLASGSGQRWKESNGVVEIMDNPDGVKDVDRNFQVLCPSVVTVSDGVNLKVENAEKMLDTLSLSSNFDSAYSSSSVPPYKKLLGLAEKRNGNLKRLQFDIGYTEKVLETQHLLRPQKNEEYVKEDVITEPFVLLDEEEEAEVSRALSKSCRRKVLAKHENSNIDITGEILQCLSPGAWLNDEVINVYLELLKERERREPKKFLKCHFFNTFFYKLISGKGGYNYQSVKRWTSQRKLGYCLFECDKIFVPIHKQVHWCLAVINKKEEKFQYLDSLGGRDQQVLKVLARYFIDEVKDKNGKDIDINSWKLEFVEDLPEQENGFDCGMFMLKYADFYSRDIGLCFSQEHMPYFRSRTVKEILRLKAE</sequence>
<gene>
    <name evidence="8" type="ORF">AABB24_000726</name>
</gene>
<dbReference type="Pfam" id="PF02902">
    <property type="entry name" value="Peptidase_C48"/>
    <property type="match status" value="1"/>
</dbReference>
<dbReference type="EMBL" id="JBJKTR010000001">
    <property type="protein sequence ID" value="KAL3380230.1"/>
    <property type="molecule type" value="Genomic_DNA"/>
</dbReference>
<feature type="domain" description="Ubiquitin-like protease family profile" evidence="7">
    <location>
        <begin position="429"/>
        <end position="600"/>
    </location>
</feature>
<keyword evidence="4" id="KW-0378">Hydrolase</keyword>
<evidence type="ECO:0000256" key="1">
    <source>
        <dbReference type="ARBA" id="ARBA00005234"/>
    </source>
</evidence>
<keyword evidence="6" id="KW-1133">Transmembrane helix</keyword>
<dbReference type="InterPro" id="IPR038765">
    <property type="entry name" value="Papain-like_cys_pep_sf"/>
</dbReference>
<evidence type="ECO:0000256" key="5">
    <source>
        <dbReference type="ARBA" id="ARBA00022807"/>
    </source>
</evidence>
<proteinExistence type="inferred from homology"/>
<dbReference type="PROSITE" id="PS50600">
    <property type="entry name" value="ULP_PROTEASE"/>
    <property type="match status" value="1"/>
</dbReference>
<evidence type="ECO:0000313" key="8">
    <source>
        <dbReference type="EMBL" id="KAL3380230.1"/>
    </source>
</evidence>
<dbReference type="GO" id="GO:0008234">
    <property type="term" value="F:cysteine-type peptidase activity"/>
    <property type="evidence" value="ECO:0007669"/>
    <property type="project" value="UniProtKB-KW"/>
</dbReference>
<keyword evidence="6" id="KW-0812">Transmembrane</keyword>
<evidence type="ECO:0000256" key="2">
    <source>
        <dbReference type="ARBA" id="ARBA00022670"/>
    </source>
</evidence>
<dbReference type="AlphaFoldDB" id="A0ABD2VHR0"/>
<protein>
    <recommendedName>
        <fullName evidence="7">Ubiquitin-like protease family profile domain-containing protein</fullName>
    </recommendedName>
</protein>
<organism evidence="8 9">
    <name type="scientific">Solanum stoloniferum</name>
    <dbReference type="NCBI Taxonomy" id="62892"/>
    <lineage>
        <taxon>Eukaryota</taxon>
        <taxon>Viridiplantae</taxon>
        <taxon>Streptophyta</taxon>
        <taxon>Embryophyta</taxon>
        <taxon>Tracheophyta</taxon>
        <taxon>Spermatophyta</taxon>
        <taxon>Magnoliopsida</taxon>
        <taxon>eudicotyledons</taxon>
        <taxon>Gunneridae</taxon>
        <taxon>Pentapetalae</taxon>
        <taxon>asterids</taxon>
        <taxon>lamiids</taxon>
        <taxon>Solanales</taxon>
        <taxon>Solanaceae</taxon>
        <taxon>Solanoideae</taxon>
        <taxon>Solaneae</taxon>
        <taxon>Solanum</taxon>
    </lineage>
</organism>
<feature type="transmembrane region" description="Helical" evidence="6">
    <location>
        <begin position="63"/>
        <end position="88"/>
    </location>
</feature>
<dbReference type="Gene3D" id="3.40.395.10">
    <property type="entry name" value="Adenoviral Proteinase, Chain A"/>
    <property type="match status" value="1"/>
</dbReference>
<accession>A0ABD2VHR0</accession>
<evidence type="ECO:0000313" key="9">
    <source>
        <dbReference type="Proteomes" id="UP001627284"/>
    </source>
</evidence>
<evidence type="ECO:0000259" key="7">
    <source>
        <dbReference type="PROSITE" id="PS50600"/>
    </source>
</evidence>
<dbReference type="PANTHER" id="PTHR12606:SF1">
    <property type="entry name" value="UBIQUITIN-LIKE-SPECIFIC PROTEASE 1A"/>
    <property type="match status" value="1"/>
</dbReference>
<dbReference type="GO" id="GO:0019783">
    <property type="term" value="F:ubiquitin-like protein peptidase activity"/>
    <property type="evidence" value="ECO:0007669"/>
    <property type="project" value="UniProtKB-ARBA"/>
</dbReference>
<keyword evidence="2" id="KW-0645">Protease</keyword>
<keyword evidence="5" id="KW-0788">Thiol protease</keyword>
<evidence type="ECO:0000256" key="4">
    <source>
        <dbReference type="ARBA" id="ARBA00022801"/>
    </source>
</evidence>
<dbReference type="PANTHER" id="PTHR12606">
    <property type="entry name" value="SENTRIN/SUMO-SPECIFIC PROTEASE"/>
    <property type="match status" value="1"/>
</dbReference>
<dbReference type="GO" id="GO:0016926">
    <property type="term" value="P:protein desumoylation"/>
    <property type="evidence" value="ECO:0007669"/>
    <property type="project" value="UniProtKB-ARBA"/>
</dbReference>
<keyword evidence="9" id="KW-1185">Reference proteome</keyword>
<dbReference type="SUPFAM" id="SSF54001">
    <property type="entry name" value="Cysteine proteinases"/>
    <property type="match status" value="1"/>
</dbReference>
<comment type="similarity">
    <text evidence="1">Belongs to the peptidase C48 family.</text>
</comment>
<comment type="caution">
    <text evidence="8">The sequence shown here is derived from an EMBL/GenBank/DDBJ whole genome shotgun (WGS) entry which is preliminary data.</text>
</comment>
<dbReference type="Proteomes" id="UP001627284">
    <property type="component" value="Unassembled WGS sequence"/>
</dbReference>
<name>A0ABD2VHR0_9SOLN</name>
<dbReference type="GO" id="GO:0006508">
    <property type="term" value="P:proteolysis"/>
    <property type="evidence" value="ECO:0007669"/>
    <property type="project" value="UniProtKB-KW"/>
</dbReference>
<evidence type="ECO:0000256" key="6">
    <source>
        <dbReference type="SAM" id="Phobius"/>
    </source>
</evidence>
<evidence type="ECO:0000256" key="3">
    <source>
        <dbReference type="ARBA" id="ARBA00022786"/>
    </source>
</evidence>
<keyword evidence="6" id="KW-0472">Membrane</keyword>
<dbReference type="FunFam" id="3.40.395.10:FF:000005">
    <property type="entry name" value="Ubiquitin-like-specific protease ESD4"/>
    <property type="match status" value="1"/>
</dbReference>